<feature type="region of interest" description="Disordered" evidence="9">
    <location>
        <begin position="303"/>
        <end position="335"/>
    </location>
</feature>
<keyword evidence="13" id="KW-1185">Reference proteome</keyword>
<feature type="domain" description="C2H2-type" evidence="10">
    <location>
        <begin position="573"/>
        <end position="600"/>
    </location>
</feature>
<evidence type="ECO:0000256" key="3">
    <source>
        <dbReference type="ARBA" id="ARBA00022737"/>
    </source>
</evidence>
<evidence type="ECO:0000256" key="2">
    <source>
        <dbReference type="ARBA" id="ARBA00022723"/>
    </source>
</evidence>
<evidence type="ECO:0000256" key="7">
    <source>
        <dbReference type="ARBA" id="ARBA00023242"/>
    </source>
</evidence>
<keyword evidence="3" id="KW-0677">Repeat</keyword>
<evidence type="ECO:0000313" key="13">
    <source>
        <dbReference type="Proteomes" id="UP001201812"/>
    </source>
</evidence>
<dbReference type="PROSITE" id="PS51518">
    <property type="entry name" value="SGF29_C"/>
    <property type="match status" value="1"/>
</dbReference>
<dbReference type="InterPro" id="IPR036236">
    <property type="entry name" value="Znf_C2H2_sf"/>
</dbReference>
<feature type="domain" description="SGF29 C-terminal" evidence="11">
    <location>
        <begin position="159"/>
        <end position="300"/>
    </location>
</feature>
<dbReference type="EMBL" id="JAKKPZ010000388">
    <property type="protein sequence ID" value="KAI1695608.1"/>
    <property type="molecule type" value="Genomic_DNA"/>
</dbReference>
<dbReference type="FunFam" id="3.30.160.60:FF:002127">
    <property type="entry name" value="Uncharacterized protein"/>
    <property type="match status" value="1"/>
</dbReference>
<dbReference type="GO" id="GO:0008270">
    <property type="term" value="F:zinc ion binding"/>
    <property type="evidence" value="ECO:0007669"/>
    <property type="project" value="UniProtKB-KW"/>
</dbReference>
<feature type="domain" description="C2H2-type" evidence="10">
    <location>
        <begin position="685"/>
        <end position="709"/>
    </location>
</feature>
<evidence type="ECO:0000259" key="11">
    <source>
        <dbReference type="PROSITE" id="PS51518"/>
    </source>
</evidence>
<protein>
    <submittedName>
        <fullName evidence="12">C2H2-type zinc-finger domain-containing protein</fullName>
    </submittedName>
</protein>
<evidence type="ECO:0000256" key="9">
    <source>
        <dbReference type="SAM" id="MobiDB-lite"/>
    </source>
</evidence>
<evidence type="ECO:0000313" key="12">
    <source>
        <dbReference type="EMBL" id="KAI1695608.1"/>
    </source>
</evidence>
<evidence type="ECO:0000256" key="1">
    <source>
        <dbReference type="ARBA" id="ARBA00004123"/>
    </source>
</evidence>
<keyword evidence="6" id="KW-0238">DNA-binding</keyword>
<comment type="caution">
    <text evidence="12">The sequence shown here is derived from an EMBL/GenBank/DDBJ whole genome shotgun (WGS) entry which is preliminary data.</text>
</comment>
<name>A0AAD4MHT7_9BILA</name>
<dbReference type="PROSITE" id="PS50157">
    <property type="entry name" value="ZINC_FINGER_C2H2_2"/>
    <property type="match status" value="5"/>
</dbReference>
<evidence type="ECO:0000256" key="4">
    <source>
        <dbReference type="ARBA" id="ARBA00022771"/>
    </source>
</evidence>
<dbReference type="InterPro" id="IPR010750">
    <property type="entry name" value="SGF29_tudor-like_dom"/>
</dbReference>
<dbReference type="Pfam" id="PF07039">
    <property type="entry name" value="SGF29_Tudor"/>
    <property type="match status" value="1"/>
</dbReference>
<keyword evidence="4 8" id="KW-0863">Zinc-finger</keyword>
<feature type="region of interest" description="Disordered" evidence="9">
    <location>
        <begin position="471"/>
        <end position="492"/>
    </location>
</feature>
<dbReference type="CDD" id="cd20394">
    <property type="entry name" value="Tudor_SGF29_rpt2"/>
    <property type="match status" value="1"/>
</dbReference>
<evidence type="ECO:0000256" key="8">
    <source>
        <dbReference type="PROSITE-ProRule" id="PRU00042"/>
    </source>
</evidence>
<evidence type="ECO:0000256" key="5">
    <source>
        <dbReference type="ARBA" id="ARBA00022833"/>
    </source>
</evidence>
<dbReference type="FunFam" id="3.30.160.60:FF:000446">
    <property type="entry name" value="Zinc finger protein"/>
    <property type="match status" value="1"/>
</dbReference>
<dbReference type="Gene3D" id="3.30.160.60">
    <property type="entry name" value="Classic Zinc Finger"/>
    <property type="match status" value="3"/>
</dbReference>
<dbReference type="GO" id="GO:0000122">
    <property type="term" value="P:negative regulation of transcription by RNA polymerase II"/>
    <property type="evidence" value="ECO:0007669"/>
    <property type="project" value="UniProtKB-ARBA"/>
</dbReference>
<feature type="domain" description="C2H2-type" evidence="10">
    <location>
        <begin position="657"/>
        <end position="684"/>
    </location>
</feature>
<dbReference type="Proteomes" id="UP001201812">
    <property type="component" value="Unassembled WGS sequence"/>
</dbReference>
<dbReference type="GO" id="GO:0005634">
    <property type="term" value="C:nucleus"/>
    <property type="evidence" value="ECO:0007669"/>
    <property type="project" value="UniProtKB-SubCell"/>
</dbReference>
<sequence length="709" mass="80226">MSCQEQNLEKKKRSASLCERRGIQPLLLSNPVKDQKPIRDAKETKTNDTKTIAEQRSEVIREKARIFSSQKQKAQQSLNLLNYEGLANTGSREDKLLLSKLAMKNLQALQRHGNNLLGAIQVARKAEAENFFKERKYKWRELLLFLERYATTLPLFLGAIHDPRASQLVGEFPLFETELIPTNSLKILTSDLYLIDYIGESDKDKAQCEISRSKLIPLPRYRAHPKYHRDAFFPKDAIVLAKWPTSTVFYKAFVVSTPSDQEETYRVNFDFELEEEFVDEFTSPEVPQMFVINYVEMAKDDKPNSAVPNIGANEHSEPQSAVGDEAETTSNAKNDDLELEEKIGCISELSIVTVKCRTENHQDNDFCHVNQESAAGGEAKKSSKNDASVMQIGATSELPIATAKSRTEIHHDNDFSDVNDEDGRDTVLLMTSDHTKAYHEDFDSDIEDDFVDDFYSPEASQTFVTNYVQSAEENEQESAAGGGAEKISEAKNDDSVLQEQIGGISELSIANAKGGIETHQHEICGVGDEYPTEPNYEQIENAKDRKCESGNKVFAGRNSGNGRVSKHKNGQHHKCDQCSFSSIKSSLLVTHMRFHASTNIHKCGQCPYITNNTAHLKRHIRRHAGQKPFKCNKCPYSNNIRSQFVIHMRSHAGIKIYECDQCSYITNNTEHLQRHIRAHTGEKPYKCEQCSYASARNDNLKRHIRDHHA</sequence>
<keyword evidence="2" id="KW-0479">Metal-binding</keyword>
<feature type="region of interest" description="Disordered" evidence="9">
    <location>
        <begin position="547"/>
        <end position="572"/>
    </location>
</feature>
<keyword evidence="5" id="KW-0862">Zinc</keyword>
<organism evidence="12 13">
    <name type="scientific">Ditylenchus destructor</name>
    <dbReference type="NCBI Taxonomy" id="166010"/>
    <lineage>
        <taxon>Eukaryota</taxon>
        <taxon>Metazoa</taxon>
        <taxon>Ecdysozoa</taxon>
        <taxon>Nematoda</taxon>
        <taxon>Chromadorea</taxon>
        <taxon>Rhabditida</taxon>
        <taxon>Tylenchina</taxon>
        <taxon>Tylenchomorpha</taxon>
        <taxon>Sphaerularioidea</taxon>
        <taxon>Anguinidae</taxon>
        <taxon>Anguininae</taxon>
        <taxon>Ditylenchus</taxon>
    </lineage>
</organism>
<dbReference type="Pfam" id="PF13909">
    <property type="entry name" value="zf-H2C2_5"/>
    <property type="match status" value="1"/>
</dbReference>
<dbReference type="FunFam" id="3.30.160.60:FF:000448">
    <property type="entry name" value="RE1-silencing transcription factor A"/>
    <property type="match status" value="1"/>
</dbReference>
<dbReference type="SMART" id="SM00355">
    <property type="entry name" value="ZnF_C2H2"/>
    <property type="match status" value="5"/>
</dbReference>
<gene>
    <name evidence="12" type="ORF">DdX_19493</name>
</gene>
<keyword evidence="7" id="KW-0539">Nucleus</keyword>
<dbReference type="Gene3D" id="2.30.30.140">
    <property type="match status" value="1"/>
</dbReference>
<dbReference type="AlphaFoldDB" id="A0AAD4MHT7"/>
<feature type="domain" description="C2H2-type" evidence="10">
    <location>
        <begin position="601"/>
        <end position="628"/>
    </location>
</feature>
<dbReference type="PANTHER" id="PTHR24392">
    <property type="entry name" value="ZINC FINGER PROTEIN"/>
    <property type="match status" value="1"/>
</dbReference>
<dbReference type="GO" id="GO:0003677">
    <property type="term" value="F:DNA binding"/>
    <property type="evidence" value="ECO:0007669"/>
    <property type="project" value="UniProtKB-KW"/>
</dbReference>
<evidence type="ECO:0000256" key="6">
    <source>
        <dbReference type="ARBA" id="ARBA00023125"/>
    </source>
</evidence>
<proteinExistence type="predicted"/>
<feature type="domain" description="C2H2-type" evidence="10">
    <location>
        <begin position="629"/>
        <end position="656"/>
    </location>
</feature>
<dbReference type="InterPro" id="IPR013087">
    <property type="entry name" value="Znf_C2H2_type"/>
</dbReference>
<comment type="subcellular location">
    <subcellularLocation>
        <location evidence="1">Nucleus</location>
    </subcellularLocation>
</comment>
<evidence type="ECO:0000259" key="10">
    <source>
        <dbReference type="PROSITE" id="PS50157"/>
    </source>
</evidence>
<dbReference type="InterPro" id="IPR047287">
    <property type="entry name" value="Tudor_SGF29_rpt2"/>
</dbReference>
<accession>A0AAD4MHT7</accession>
<reference evidence="12" key="1">
    <citation type="submission" date="2022-01" db="EMBL/GenBank/DDBJ databases">
        <title>Genome Sequence Resource for Two Populations of Ditylenchus destructor, the Migratory Endoparasitic Phytonematode.</title>
        <authorList>
            <person name="Zhang H."/>
            <person name="Lin R."/>
            <person name="Xie B."/>
        </authorList>
    </citation>
    <scope>NUCLEOTIDE SEQUENCE</scope>
    <source>
        <strain evidence="12">BazhouSP</strain>
    </source>
</reference>
<dbReference type="SUPFAM" id="SSF57667">
    <property type="entry name" value="beta-beta-alpha zinc fingers"/>
    <property type="match status" value="3"/>
</dbReference>